<feature type="coiled-coil region" evidence="2">
    <location>
        <begin position="238"/>
        <end position="272"/>
    </location>
</feature>
<accession>A0A6S6SF59</accession>
<dbReference type="PANTHER" id="PTHR23222:SF0">
    <property type="entry name" value="PROHIBITIN 1"/>
    <property type="match status" value="1"/>
</dbReference>
<evidence type="ECO:0000256" key="4">
    <source>
        <dbReference type="SAM" id="Phobius"/>
    </source>
</evidence>
<reference evidence="6" key="1">
    <citation type="submission" date="2020-01" db="EMBL/GenBank/DDBJ databases">
        <authorList>
            <person name="Meier V. D."/>
            <person name="Meier V D."/>
        </authorList>
    </citation>
    <scope>NUCLEOTIDE SEQUENCE</scope>
    <source>
        <strain evidence="6">HLG_WM_MAG_12</strain>
    </source>
</reference>
<dbReference type="SUPFAM" id="SSF117892">
    <property type="entry name" value="Band 7/SPFH domain"/>
    <property type="match status" value="1"/>
</dbReference>
<dbReference type="CDD" id="cd03401">
    <property type="entry name" value="SPFH_prohibitin"/>
    <property type="match status" value="1"/>
</dbReference>
<keyword evidence="6" id="KW-0378">Hydrolase</keyword>
<dbReference type="GO" id="GO:0016020">
    <property type="term" value="C:membrane"/>
    <property type="evidence" value="ECO:0007669"/>
    <property type="project" value="UniProtKB-SubCell"/>
</dbReference>
<dbReference type="PRINTS" id="PR00679">
    <property type="entry name" value="PROHIBITIN"/>
</dbReference>
<dbReference type="AlphaFoldDB" id="A0A6S6SF59"/>
<dbReference type="SMART" id="SM00244">
    <property type="entry name" value="PHB"/>
    <property type="match status" value="1"/>
</dbReference>
<comment type="subcellular location">
    <subcellularLocation>
        <location evidence="1">Membrane</location>
        <topology evidence="1">Single-pass membrane protein</topology>
    </subcellularLocation>
</comment>
<dbReference type="InterPro" id="IPR001107">
    <property type="entry name" value="Band_7"/>
</dbReference>
<protein>
    <submittedName>
        <fullName evidence="6">Membrane protease family protein HP0248</fullName>
    </submittedName>
</protein>
<name>A0A6S6SF59_9BACT</name>
<dbReference type="InterPro" id="IPR000163">
    <property type="entry name" value="Prohibitin"/>
</dbReference>
<evidence type="ECO:0000313" key="6">
    <source>
        <dbReference type="EMBL" id="CAA6808647.1"/>
    </source>
</evidence>
<dbReference type="EMBL" id="CACVAW010000033">
    <property type="protein sequence ID" value="CAA6808647.1"/>
    <property type="molecule type" value="Genomic_DNA"/>
</dbReference>
<evidence type="ECO:0000256" key="2">
    <source>
        <dbReference type="SAM" id="Coils"/>
    </source>
</evidence>
<dbReference type="PANTHER" id="PTHR23222">
    <property type="entry name" value="PROHIBITIN"/>
    <property type="match status" value="1"/>
</dbReference>
<keyword evidence="6" id="KW-0645">Protease</keyword>
<dbReference type="Gene3D" id="3.30.479.30">
    <property type="entry name" value="Band 7 domain"/>
    <property type="match status" value="1"/>
</dbReference>
<evidence type="ECO:0000259" key="5">
    <source>
        <dbReference type="SMART" id="SM00244"/>
    </source>
</evidence>
<feature type="domain" description="Band 7" evidence="5">
    <location>
        <begin position="57"/>
        <end position="246"/>
    </location>
</feature>
<gene>
    <name evidence="6" type="ORF">HELGO_WM16514</name>
</gene>
<keyword evidence="4" id="KW-0472">Membrane</keyword>
<dbReference type="Pfam" id="PF01145">
    <property type="entry name" value="Band_7"/>
    <property type="match status" value="1"/>
</dbReference>
<dbReference type="GO" id="GO:0008233">
    <property type="term" value="F:peptidase activity"/>
    <property type="evidence" value="ECO:0007669"/>
    <property type="project" value="UniProtKB-KW"/>
</dbReference>
<keyword evidence="2" id="KW-0175">Coiled coil</keyword>
<keyword evidence="4" id="KW-0812">Transmembrane</keyword>
<evidence type="ECO:0000256" key="3">
    <source>
        <dbReference type="SAM" id="MobiDB-lite"/>
    </source>
</evidence>
<feature type="transmembrane region" description="Helical" evidence="4">
    <location>
        <begin position="42"/>
        <end position="60"/>
    </location>
</feature>
<dbReference type="GO" id="GO:0006508">
    <property type="term" value="P:proteolysis"/>
    <property type="evidence" value="ECO:0007669"/>
    <property type="project" value="UniProtKB-KW"/>
</dbReference>
<dbReference type="InterPro" id="IPR036013">
    <property type="entry name" value="Band_7/SPFH_dom_sf"/>
</dbReference>
<sequence>MPADLNDYFNKGKKSSGNGGGGNKINFQPPSGMDFSSKKMNFFYILIALVVIIFLARPFVIIESGEVGVKATAGKYESTPLYAGFHILIPFLQKVTILDTREKIINYGTASGSNYRKSSLSSVDKVGIINKPSISVVDKRNLTSTIDVTVQYKLRASMAPQTLSTYGLEWENKIISPVITESVQNIVGKYTVEELPMIRDTISQLIKQSITEKVNLKEGSPAEVMDLILKKIVLPQNIKEQIEQVQVAQQQAQRAKNEVARAVQEAEKIKALEQGKADAREIEAKGIASATLIEAKAQAQANKVISDSLTVKLLELEQMKVQGKFNDALSVNKDAKIFLTPGGAVPNIWVDTKDKMKTTNSNR</sequence>
<feature type="region of interest" description="Disordered" evidence="3">
    <location>
        <begin position="1"/>
        <end position="24"/>
    </location>
</feature>
<organism evidence="6">
    <name type="scientific">uncultured Campylobacterales bacterium</name>
    <dbReference type="NCBI Taxonomy" id="352960"/>
    <lineage>
        <taxon>Bacteria</taxon>
        <taxon>Pseudomonadati</taxon>
        <taxon>Campylobacterota</taxon>
        <taxon>Epsilonproteobacteria</taxon>
        <taxon>Campylobacterales</taxon>
        <taxon>environmental samples</taxon>
    </lineage>
</organism>
<keyword evidence="4" id="KW-1133">Transmembrane helix</keyword>
<evidence type="ECO:0000256" key="1">
    <source>
        <dbReference type="ARBA" id="ARBA00004167"/>
    </source>
</evidence>
<proteinExistence type="predicted"/>